<dbReference type="EMBL" id="CM042042">
    <property type="protein sequence ID" value="KAI3703638.1"/>
    <property type="molecule type" value="Genomic_DNA"/>
</dbReference>
<reference evidence="1 2" key="2">
    <citation type="journal article" date="2022" name="Mol. Ecol. Resour.">
        <title>The genomes of chicory, endive, great burdock and yacon provide insights into Asteraceae paleo-polyploidization history and plant inulin production.</title>
        <authorList>
            <person name="Fan W."/>
            <person name="Wang S."/>
            <person name="Wang H."/>
            <person name="Wang A."/>
            <person name="Jiang F."/>
            <person name="Liu H."/>
            <person name="Zhao H."/>
            <person name="Xu D."/>
            <person name="Zhang Y."/>
        </authorList>
    </citation>
    <scope>NUCLEOTIDE SEQUENCE [LARGE SCALE GENOMIC DNA]</scope>
    <source>
        <strain evidence="2">cv. Yunnan</strain>
        <tissue evidence="1">Leaves</tissue>
    </source>
</reference>
<organism evidence="1 2">
    <name type="scientific">Smallanthus sonchifolius</name>
    <dbReference type="NCBI Taxonomy" id="185202"/>
    <lineage>
        <taxon>Eukaryota</taxon>
        <taxon>Viridiplantae</taxon>
        <taxon>Streptophyta</taxon>
        <taxon>Embryophyta</taxon>
        <taxon>Tracheophyta</taxon>
        <taxon>Spermatophyta</taxon>
        <taxon>Magnoliopsida</taxon>
        <taxon>eudicotyledons</taxon>
        <taxon>Gunneridae</taxon>
        <taxon>Pentapetalae</taxon>
        <taxon>asterids</taxon>
        <taxon>campanulids</taxon>
        <taxon>Asterales</taxon>
        <taxon>Asteraceae</taxon>
        <taxon>Asteroideae</taxon>
        <taxon>Heliantheae alliance</taxon>
        <taxon>Millerieae</taxon>
        <taxon>Smallanthus</taxon>
    </lineage>
</organism>
<proteinExistence type="predicted"/>
<evidence type="ECO:0000313" key="2">
    <source>
        <dbReference type="Proteomes" id="UP001056120"/>
    </source>
</evidence>
<gene>
    <name evidence="1" type="ORF">L1987_73830</name>
</gene>
<reference evidence="2" key="1">
    <citation type="journal article" date="2022" name="Mol. Ecol. Resour.">
        <title>The genomes of chicory, endive, great burdock and yacon provide insights into Asteraceae palaeo-polyploidization history and plant inulin production.</title>
        <authorList>
            <person name="Fan W."/>
            <person name="Wang S."/>
            <person name="Wang H."/>
            <person name="Wang A."/>
            <person name="Jiang F."/>
            <person name="Liu H."/>
            <person name="Zhao H."/>
            <person name="Xu D."/>
            <person name="Zhang Y."/>
        </authorList>
    </citation>
    <scope>NUCLEOTIDE SEQUENCE [LARGE SCALE GENOMIC DNA]</scope>
    <source>
        <strain evidence="2">cv. Yunnan</strain>
    </source>
</reference>
<accession>A0ACB9A2J9</accession>
<sequence length="1364" mass="151662">MGKSVHARLCTPFVRRNAQKKRHPAMVHKSLANFDSRPCVCCISNHSGDIKKRTQGDKNNPPILTSTPWIHASCIHQLGLQKMLDYVFYKQIHSLAAQFLVLDASSVIIGLFLCYVGLSVKNEGYKKRLDIEDVPQLDSLNSAQRSFSILRNKLELDKSRSSQMNTFSLVKAVILTTWKDITITGLLSLLSTLASYVGPFLIDTFVKYLNGHRDLNAGFLLVSAFCVAKVVECLANRHCDFKLQHAGINVRAALVAMIHHKGLTLSSQSKQGHSNGEIINFMAVDAERIGDFSKFMHNTWLVIVQVGLALAILYKNLGISSLASFVATVLVMLSNIPLGRFQEKFQAKLMEYKDKRMKTTSEILKNMRILKLYGWEMKFLSRIDDIRSKEAHWLYKFIFTLALSCCAFWVAPTLVAITTFGTSMLAGIPLDSGKVLSAVATFKNLQDSVYNLPDTISMIAQTKVSLDRIASFLSLAELDSGLVEIVPRGSSDTSVEIADGNFSWDVTSCNPTLTYISFSVFHGMKVAVCGPVGSGKSSLLSCILGEVPKLSGKVKLSGTKAYVGQSPWIQSGTIEENILFGKGMDRENYEKVLEACDLKKDLEVLSFGDQTVIGERGINLSGGQKQRIQIARALYQDADIYLFDDPFSAVDAITGNHLFKECVMDFLESKTVIYVTHQVEFLPAANLILVLKDGRITQAGKYDNIIKLGSDFLELVGAHKEALSEIDSVGYEIMDVSEKRGTFRKNIHDETIKGQNDELVHMEEKKRQLVVEEERERGKVGSSAYWKYLTTAYGGALTPLILLAHIMFESSQISSNYWLAWASSTSESNETRVSGFEFLIVYVAFGIGCSLCILARTMLLMQAGYETANRLFYKMHFSIFRAPMAFFDANPSGRILSRVSTDQTALDLTIPYLIGPYAYIVIQLLGVILVMSLGAWPVFLVFIPVVGICIWLQQYYIPSARELARLVGVYKAPVIQHFSETISGSTTIRSFDQKHRFQDTCLKLIDSYSRPKFHVAGALAWLGLRLDMLSSLIFAFLLVFLVSVPEGIIDPSTAGLAVTYALNLNMLQALAILKLCNLEIQFISVERIFQYSSIPSEPPLVIDSNRPDHSWPSQGKVDIHHLQVRYAPHMPLVLRGITCIFQGGTKTGIVGRTGSGKSTLIQTLFRIVEPTSGEILIDGINISSIGLHDLRSRLSIIPQDPIMFNGTVRSNMDPLEDYRDDQIWEALDKCQIGDEVRNKEGKLNATVTENGENWSMGQRQLICLGRVLLKKSRILVLDEATASVDTATDNMIQKTIRQQFSDSTVIAIAHRITSVVKSDMVLVLNNGLIEEYDSPTTLLENKSSFSQLVAEYSMRSNSGHSIAE</sequence>
<protein>
    <submittedName>
        <fullName evidence="1">Uncharacterized protein</fullName>
    </submittedName>
</protein>
<dbReference type="Proteomes" id="UP001056120">
    <property type="component" value="Linkage Group LG25"/>
</dbReference>
<keyword evidence="2" id="KW-1185">Reference proteome</keyword>
<name>A0ACB9A2J9_9ASTR</name>
<evidence type="ECO:0000313" key="1">
    <source>
        <dbReference type="EMBL" id="KAI3703638.1"/>
    </source>
</evidence>
<comment type="caution">
    <text evidence="1">The sequence shown here is derived from an EMBL/GenBank/DDBJ whole genome shotgun (WGS) entry which is preliminary data.</text>
</comment>